<dbReference type="Proteomes" id="UP001060215">
    <property type="component" value="Chromosome 5"/>
</dbReference>
<comment type="caution">
    <text evidence="1">The sequence shown here is derived from an EMBL/GenBank/DDBJ whole genome shotgun (WGS) entry which is preliminary data.</text>
</comment>
<keyword evidence="2" id="KW-1185">Reference proteome</keyword>
<accession>A0ACC0H893</accession>
<reference evidence="1 2" key="1">
    <citation type="journal article" date="2022" name="Plant J.">
        <title>Chromosome-level genome of Camellia lanceoleosa provides a valuable resource for understanding genome evolution and self-incompatibility.</title>
        <authorList>
            <person name="Gong W."/>
            <person name="Xiao S."/>
            <person name="Wang L."/>
            <person name="Liao Z."/>
            <person name="Chang Y."/>
            <person name="Mo W."/>
            <person name="Hu G."/>
            <person name="Li W."/>
            <person name="Zhao G."/>
            <person name="Zhu H."/>
            <person name="Hu X."/>
            <person name="Ji K."/>
            <person name="Xiang X."/>
            <person name="Song Q."/>
            <person name="Yuan D."/>
            <person name="Jin S."/>
            <person name="Zhang L."/>
        </authorList>
    </citation>
    <scope>NUCLEOTIDE SEQUENCE [LARGE SCALE GENOMIC DNA]</scope>
    <source>
        <strain evidence="1">SQ_2022a</strain>
    </source>
</reference>
<name>A0ACC0H893_9ERIC</name>
<evidence type="ECO:0000313" key="2">
    <source>
        <dbReference type="Proteomes" id="UP001060215"/>
    </source>
</evidence>
<sequence length="144" mass="15836">MEIEKTSFDLAWWRRTMMVWESRQVGSLFTVVLVGSPTRSRGSGHVFLCSIDPGSLPTVLGYTLMLYALSGRKSEAVELLRGMAEKNLFSWTALIAGLVHNGQWIDGFNLFIEMRRAGVDIVDPFILSSIVGGSANLAALELGK</sequence>
<organism evidence="1 2">
    <name type="scientific">Camellia lanceoleosa</name>
    <dbReference type="NCBI Taxonomy" id="1840588"/>
    <lineage>
        <taxon>Eukaryota</taxon>
        <taxon>Viridiplantae</taxon>
        <taxon>Streptophyta</taxon>
        <taxon>Embryophyta</taxon>
        <taxon>Tracheophyta</taxon>
        <taxon>Spermatophyta</taxon>
        <taxon>Magnoliopsida</taxon>
        <taxon>eudicotyledons</taxon>
        <taxon>Gunneridae</taxon>
        <taxon>Pentapetalae</taxon>
        <taxon>asterids</taxon>
        <taxon>Ericales</taxon>
        <taxon>Theaceae</taxon>
        <taxon>Camellia</taxon>
    </lineage>
</organism>
<gene>
    <name evidence="1" type="ORF">LOK49_LG06G02105</name>
</gene>
<evidence type="ECO:0000313" key="1">
    <source>
        <dbReference type="EMBL" id="KAI8009554.1"/>
    </source>
</evidence>
<proteinExistence type="predicted"/>
<dbReference type="EMBL" id="CM045762">
    <property type="protein sequence ID" value="KAI8009554.1"/>
    <property type="molecule type" value="Genomic_DNA"/>
</dbReference>
<protein>
    <submittedName>
        <fullName evidence="1">Pentatricopeptide repeat-containing protein</fullName>
    </submittedName>
</protein>